<dbReference type="GO" id="GO:0005886">
    <property type="term" value="C:plasma membrane"/>
    <property type="evidence" value="ECO:0007669"/>
    <property type="project" value="UniProtKB-SubCell"/>
</dbReference>
<comment type="caution">
    <text evidence="12">The sequence shown here is derived from an EMBL/GenBank/DDBJ whole genome shotgun (WGS) entry which is preliminary data.</text>
</comment>
<feature type="transmembrane region" description="Helical" evidence="11">
    <location>
        <begin position="130"/>
        <end position="149"/>
    </location>
</feature>
<accession>A0AAJ1IGN8</accession>
<evidence type="ECO:0000256" key="9">
    <source>
        <dbReference type="ARBA" id="ARBA00025439"/>
    </source>
</evidence>
<evidence type="ECO:0000256" key="4">
    <source>
        <dbReference type="ARBA" id="ARBA00022475"/>
    </source>
</evidence>
<sequence>MANKTNKLKFLTHPTFILFLVFVALNLFFAFSTPRFFKLSNYMNIIRQSTMIMIVGCGCTFLMMTESLDLSVGSNLALSCMVYSFLVVFGIPGLGIGPLPLWAAGIIVLIIGGLIGVLNAVLVTRFDFEPFIATLGVMYIGRGLALATFDGKSIRTGFPDGFEVIGNDSILGVPYLFIFVFLAIVIFSILHKKTLLGKHAIAIGCNKNAAFFSGLNPKRIVTRLYIITGCLAAFAGILTASRLEHGDPRTGTGFEFTVLVAVLLGGTPLSGGNGTILGTVIGALIITVLGNGLNAMDILKFWQIVFKGIILIGAIVLHSQLRARRRNALIAAGTKA</sequence>
<feature type="transmembrane region" description="Helical" evidence="11">
    <location>
        <begin position="252"/>
        <end position="269"/>
    </location>
</feature>
<keyword evidence="3" id="KW-0813">Transport</keyword>
<evidence type="ECO:0000256" key="7">
    <source>
        <dbReference type="ARBA" id="ARBA00022989"/>
    </source>
</evidence>
<keyword evidence="7 11" id="KW-1133">Transmembrane helix</keyword>
<feature type="transmembrane region" description="Helical" evidence="11">
    <location>
        <begin position="276"/>
        <end position="293"/>
    </location>
</feature>
<evidence type="ECO:0000256" key="8">
    <source>
        <dbReference type="ARBA" id="ARBA00023136"/>
    </source>
</evidence>
<dbReference type="PANTHER" id="PTHR32196">
    <property type="entry name" value="ABC TRANSPORTER PERMEASE PROTEIN YPHD-RELATED-RELATED"/>
    <property type="match status" value="1"/>
</dbReference>
<evidence type="ECO:0000256" key="10">
    <source>
        <dbReference type="ARBA" id="ARBA00039381"/>
    </source>
</evidence>
<feature type="transmembrane region" description="Helical" evidence="11">
    <location>
        <begin position="220"/>
        <end position="240"/>
    </location>
</feature>
<feature type="transmembrane region" description="Helical" evidence="11">
    <location>
        <begin position="76"/>
        <end position="95"/>
    </location>
</feature>
<evidence type="ECO:0000256" key="1">
    <source>
        <dbReference type="ARBA" id="ARBA00004651"/>
    </source>
</evidence>
<proteinExistence type="predicted"/>
<feature type="transmembrane region" description="Helical" evidence="11">
    <location>
        <begin position="101"/>
        <end position="123"/>
    </location>
</feature>
<evidence type="ECO:0000256" key="5">
    <source>
        <dbReference type="ARBA" id="ARBA00022519"/>
    </source>
</evidence>
<evidence type="ECO:0000256" key="2">
    <source>
        <dbReference type="ARBA" id="ARBA00011262"/>
    </source>
</evidence>
<evidence type="ECO:0000313" key="13">
    <source>
        <dbReference type="Proteomes" id="UP001221217"/>
    </source>
</evidence>
<evidence type="ECO:0000256" key="3">
    <source>
        <dbReference type="ARBA" id="ARBA00022448"/>
    </source>
</evidence>
<dbReference type="PANTHER" id="PTHR32196:SF71">
    <property type="entry name" value="AUTOINDUCER 2 IMPORT SYSTEM PERMEASE PROTEIN LSRD"/>
    <property type="match status" value="1"/>
</dbReference>
<dbReference type="AlphaFoldDB" id="A0AAJ1IGN8"/>
<feature type="transmembrane region" description="Helical" evidence="11">
    <location>
        <begin position="299"/>
        <end position="317"/>
    </location>
</feature>
<comment type="subcellular location">
    <subcellularLocation>
        <location evidence="1">Cell membrane</location>
        <topology evidence="1">Multi-pass membrane protein</topology>
    </subcellularLocation>
</comment>
<evidence type="ECO:0000256" key="11">
    <source>
        <dbReference type="SAM" id="Phobius"/>
    </source>
</evidence>
<feature type="transmembrane region" description="Helical" evidence="11">
    <location>
        <begin position="169"/>
        <end position="190"/>
    </location>
</feature>
<dbReference type="Proteomes" id="UP001221217">
    <property type="component" value="Unassembled WGS sequence"/>
</dbReference>
<protein>
    <recommendedName>
        <fullName evidence="10">Autoinducer 2 import system permease protein LsrD</fullName>
    </recommendedName>
</protein>
<name>A0AAJ1IGN8_9SPIO</name>
<keyword evidence="8 11" id="KW-0472">Membrane</keyword>
<dbReference type="CDD" id="cd06579">
    <property type="entry name" value="TM_PBP1_transp_AraH_like"/>
    <property type="match status" value="1"/>
</dbReference>
<gene>
    <name evidence="12" type="ORF">PQJ61_13925</name>
</gene>
<evidence type="ECO:0000313" key="12">
    <source>
        <dbReference type="EMBL" id="MDC7227859.1"/>
    </source>
</evidence>
<dbReference type="GO" id="GO:0022857">
    <property type="term" value="F:transmembrane transporter activity"/>
    <property type="evidence" value="ECO:0007669"/>
    <property type="project" value="InterPro"/>
</dbReference>
<dbReference type="EMBL" id="JAQQAL010000035">
    <property type="protein sequence ID" value="MDC7227859.1"/>
    <property type="molecule type" value="Genomic_DNA"/>
</dbReference>
<keyword evidence="5" id="KW-0997">Cell inner membrane</keyword>
<evidence type="ECO:0000256" key="6">
    <source>
        <dbReference type="ARBA" id="ARBA00022692"/>
    </source>
</evidence>
<dbReference type="InterPro" id="IPR001851">
    <property type="entry name" value="ABC_transp_permease"/>
</dbReference>
<keyword evidence="4" id="KW-1003">Cell membrane</keyword>
<comment type="function">
    <text evidence="9">Part of the ABC transporter complex LsrABCD involved in autoinducer 2 (AI-2) import. Probably responsible for the translocation of the substrate across the membrane.</text>
</comment>
<keyword evidence="6 11" id="KW-0812">Transmembrane</keyword>
<reference evidence="12 13" key="1">
    <citation type="submission" date="2022-12" db="EMBL/GenBank/DDBJ databases">
        <title>Metagenome assembled genome from gulf of manar.</title>
        <authorList>
            <person name="Kohli P."/>
            <person name="Pk S."/>
            <person name="Venkata Ramana C."/>
            <person name="Sasikala C."/>
        </authorList>
    </citation>
    <scope>NUCLEOTIDE SEQUENCE [LARGE SCALE GENOMIC DNA]</scope>
    <source>
        <strain evidence="12">JB008</strain>
    </source>
</reference>
<organism evidence="12 13">
    <name type="scientific">Candidatus Thalassospirochaeta sargassi</name>
    <dbReference type="NCBI Taxonomy" id="3119039"/>
    <lineage>
        <taxon>Bacteria</taxon>
        <taxon>Pseudomonadati</taxon>
        <taxon>Spirochaetota</taxon>
        <taxon>Spirochaetia</taxon>
        <taxon>Spirochaetales</taxon>
        <taxon>Spirochaetaceae</taxon>
        <taxon>Candidatus Thalassospirochaeta</taxon>
    </lineage>
</organism>
<dbReference type="Pfam" id="PF02653">
    <property type="entry name" value="BPD_transp_2"/>
    <property type="match status" value="1"/>
</dbReference>
<comment type="subunit">
    <text evidence="2">The complex is composed of two ATP-binding proteins (LsrA), two transmembrane proteins (LsrC and LsrD) and a solute-binding protein (LsrB).</text>
</comment>
<feature type="transmembrane region" description="Helical" evidence="11">
    <location>
        <begin position="45"/>
        <end position="64"/>
    </location>
</feature>
<feature type="transmembrane region" description="Helical" evidence="11">
    <location>
        <begin position="12"/>
        <end position="33"/>
    </location>
</feature>